<feature type="transmembrane region" description="Helical" evidence="6">
    <location>
        <begin position="213"/>
        <end position="231"/>
    </location>
</feature>
<comment type="caution">
    <text evidence="7">The sequence shown here is derived from an EMBL/GenBank/DDBJ whole genome shotgun (WGS) entry which is preliminary data.</text>
</comment>
<dbReference type="OrthoDB" id="9805314at2"/>
<evidence type="ECO:0000256" key="6">
    <source>
        <dbReference type="SAM" id="Phobius"/>
    </source>
</evidence>
<keyword evidence="3 6" id="KW-0812">Transmembrane</keyword>
<dbReference type="Pfam" id="PF03741">
    <property type="entry name" value="TerC"/>
    <property type="match status" value="1"/>
</dbReference>
<dbReference type="AlphaFoldDB" id="A0A397PD10"/>
<feature type="transmembrane region" description="Helical" evidence="6">
    <location>
        <begin position="49"/>
        <end position="72"/>
    </location>
</feature>
<name>A0A397PD10_9HYPH</name>
<evidence type="ECO:0000256" key="1">
    <source>
        <dbReference type="ARBA" id="ARBA00004141"/>
    </source>
</evidence>
<sequence>MIEILADTNVWASLLTLTAMEVVLGIDNLVFISVLASRLPEHQQAKARAIGLGLALLFRIIMLFGLTYLIALREPEFVVYGHEISWRDIILLGGGLFLLAKATLEIHGEIEGHKDEGGGVAYSGFYMVIAQIAVIDMVFSVDSIITAIGMTEYIGVMIAAVTIAIAVMFVASEPATRFIERHPTTKMLALSFLILIGVLLVADGMGFHVPRGYVYFAMGFAAMVEVFNVLARRARRGGTA</sequence>
<gene>
    <name evidence="7" type="ORF">BXY53_2489</name>
</gene>
<evidence type="ECO:0000256" key="5">
    <source>
        <dbReference type="ARBA" id="ARBA00023136"/>
    </source>
</evidence>
<feature type="transmembrane region" description="Helical" evidence="6">
    <location>
        <begin position="154"/>
        <end position="175"/>
    </location>
</feature>
<proteinExistence type="inferred from homology"/>
<keyword evidence="8" id="KW-1185">Reference proteome</keyword>
<dbReference type="GO" id="GO:0016020">
    <property type="term" value="C:membrane"/>
    <property type="evidence" value="ECO:0007669"/>
    <property type="project" value="UniProtKB-SubCell"/>
</dbReference>
<dbReference type="EMBL" id="QXDF01000003">
    <property type="protein sequence ID" value="RIA47410.1"/>
    <property type="molecule type" value="Genomic_DNA"/>
</dbReference>
<evidence type="ECO:0000256" key="4">
    <source>
        <dbReference type="ARBA" id="ARBA00022989"/>
    </source>
</evidence>
<feature type="transmembrane region" description="Helical" evidence="6">
    <location>
        <begin position="187"/>
        <end position="207"/>
    </location>
</feature>
<evidence type="ECO:0000313" key="8">
    <source>
        <dbReference type="Proteomes" id="UP000266273"/>
    </source>
</evidence>
<evidence type="ECO:0000256" key="2">
    <source>
        <dbReference type="ARBA" id="ARBA00007511"/>
    </source>
</evidence>
<dbReference type="PANTHER" id="PTHR30238:SF4">
    <property type="entry name" value="SLL1022 PROTEIN"/>
    <property type="match status" value="1"/>
</dbReference>
<dbReference type="PANTHER" id="PTHR30238">
    <property type="entry name" value="MEMBRANE BOUND PREDICTED REDOX MODULATOR"/>
    <property type="match status" value="1"/>
</dbReference>
<comment type="subcellular location">
    <subcellularLocation>
        <location evidence="1">Membrane</location>
        <topology evidence="1">Multi-pass membrane protein</topology>
    </subcellularLocation>
</comment>
<protein>
    <submittedName>
        <fullName evidence="7">Putative tellurium resistance membrane protein TerC</fullName>
    </submittedName>
</protein>
<evidence type="ECO:0000256" key="3">
    <source>
        <dbReference type="ARBA" id="ARBA00022692"/>
    </source>
</evidence>
<dbReference type="Proteomes" id="UP000266273">
    <property type="component" value="Unassembled WGS sequence"/>
</dbReference>
<reference evidence="7 8" key="1">
    <citation type="submission" date="2018-08" db="EMBL/GenBank/DDBJ databases">
        <title>Genomic Encyclopedia of Archaeal and Bacterial Type Strains, Phase II (KMG-II): from individual species to whole genera.</title>
        <authorList>
            <person name="Goeker M."/>
        </authorList>
    </citation>
    <scope>NUCLEOTIDE SEQUENCE [LARGE SCALE GENOMIC DNA]</scope>
    <source>
        <strain evidence="7 8">DSM 5002</strain>
    </source>
</reference>
<dbReference type="InterPro" id="IPR005496">
    <property type="entry name" value="Integral_membrane_TerC"/>
</dbReference>
<organism evidence="7 8">
    <name type="scientific">Dichotomicrobium thermohalophilum</name>
    <dbReference type="NCBI Taxonomy" id="933063"/>
    <lineage>
        <taxon>Bacteria</taxon>
        <taxon>Pseudomonadati</taxon>
        <taxon>Pseudomonadota</taxon>
        <taxon>Alphaproteobacteria</taxon>
        <taxon>Hyphomicrobiales</taxon>
        <taxon>Hyphomicrobiaceae</taxon>
        <taxon>Dichotomicrobium</taxon>
    </lineage>
</organism>
<accession>A0A397PD10</accession>
<feature type="transmembrane region" description="Helical" evidence="6">
    <location>
        <begin position="84"/>
        <end position="104"/>
    </location>
</feature>
<dbReference type="RefSeq" id="WP_119062283.1">
    <property type="nucleotide sequence ID" value="NZ_QXDF01000003.1"/>
</dbReference>
<evidence type="ECO:0000313" key="7">
    <source>
        <dbReference type="EMBL" id="RIA47410.1"/>
    </source>
</evidence>
<keyword evidence="5 6" id="KW-0472">Membrane</keyword>
<keyword evidence="4 6" id="KW-1133">Transmembrane helix</keyword>
<feature type="transmembrane region" description="Helical" evidence="6">
    <location>
        <begin position="12"/>
        <end position="37"/>
    </location>
</feature>
<comment type="similarity">
    <text evidence="2">Belongs to the TerC family.</text>
</comment>